<dbReference type="Proteomes" id="UP000198781">
    <property type="component" value="Unassembled WGS sequence"/>
</dbReference>
<gene>
    <name evidence="2" type="ORF">SAMN05192589_106191</name>
</gene>
<reference evidence="2 3" key="1">
    <citation type="submission" date="2016-10" db="EMBL/GenBank/DDBJ databases">
        <authorList>
            <person name="de Groot N.N."/>
        </authorList>
    </citation>
    <scope>NUCLEOTIDE SEQUENCE [LARGE SCALE GENOMIC DNA]</scope>
    <source>
        <strain evidence="2 3">DSM 16619</strain>
    </source>
</reference>
<sequence length="179" mass="18562">MSSPPPKAPPRFVPTLTDVVQLAGSVPGVGQPGVPVTGTASPSAQHVPSVSAMPAAVPRPVVAAPVMAPPVPQSVQHPVPQARPVAPPAPLPPVASAPALFSRPAAGLKDIEEVVIHRVMQRVDVVLDQRLREAIATVVLEQTRSIVPRLREEVESVVRHAVYEAVAEELASHAGTPPG</sequence>
<evidence type="ECO:0000313" key="2">
    <source>
        <dbReference type="EMBL" id="SDD45896.1"/>
    </source>
</evidence>
<proteinExistence type="predicted"/>
<evidence type="ECO:0000313" key="3">
    <source>
        <dbReference type="Proteomes" id="UP000198781"/>
    </source>
</evidence>
<organism evidence="2 3">
    <name type="scientific">Paracidovorax valerianellae</name>
    <dbReference type="NCBI Taxonomy" id="187868"/>
    <lineage>
        <taxon>Bacteria</taxon>
        <taxon>Pseudomonadati</taxon>
        <taxon>Pseudomonadota</taxon>
        <taxon>Betaproteobacteria</taxon>
        <taxon>Burkholderiales</taxon>
        <taxon>Comamonadaceae</taxon>
        <taxon>Paracidovorax</taxon>
    </lineage>
</organism>
<keyword evidence="3" id="KW-1185">Reference proteome</keyword>
<dbReference type="EMBL" id="FMZC01000006">
    <property type="protein sequence ID" value="SDD45896.1"/>
    <property type="molecule type" value="Genomic_DNA"/>
</dbReference>
<protein>
    <recommendedName>
        <fullName evidence="4">DUF2486 domain-containing protein</fullName>
    </recommendedName>
</protein>
<name>A0A1G6UZ35_9BURK</name>
<dbReference type="RefSeq" id="WP_092743925.1">
    <property type="nucleotide sequence ID" value="NZ_FMZC01000006.1"/>
</dbReference>
<evidence type="ECO:0000256" key="1">
    <source>
        <dbReference type="SAM" id="MobiDB-lite"/>
    </source>
</evidence>
<dbReference type="OrthoDB" id="9154315at2"/>
<accession>A0A1G6UZ35</accession>
<dbReference type="AlphaFoldDB" id="A0A1G6UZ35"/>
<feature type="compositionally biased region" description="Low complexity" evidence="1">
    <location>
        <begin position="73"/>
        <end position="84"/>
    </location>
</feature>
<dbReference type="STRING" id="187868.SAMN05192589_106191"/>
<feature type="region of interest" description="Disordered" evidence="1">
    <location>
        <begin position="73"/>
        <end position="93"/>
    </location>
</feature>
<evidence type="ECO:0008006" key="4">
    <source>
        <dbReference type="Google" id="ProtNLM"/>
    </source>
</evidence>